<sequence>MFFDPNTQTPLPSRCPLPVPLPLASTSLSFVRRSSSLAATRLRLLLPTHHSPSRLCISLLFDQERERDMEPPLMPKWEVVVSMIRSMDMVVQIFCVDWWMPW</sequence>
<dbReference type="AlphaFoldDB" id="A0A445LQ88"/>
<organism evidence="1 2">
    <name type="scientific">Glycine soja</name>
    <name type="common">Wild soybean</name>
    <dbReference type="NCBI Taxonomy" id="3848"/>
    <lineage>
        <taxon>Eukaryota</taxon>
        <taxon>Viridiplantae</taxon>
        <taxon>Streptophyta</taxon>
        <taxon>Embryophyta</taxon>
        <taxon>Tracheophyta</taxon>
        <taxon>Spermatophyta</taxon>
        <taxon>Magnoliopsida</taxon>
        <taxon>eudicotyledons</taxon>
        <taxon>Gunneridae</taxon>
        <taxon>Pentapetalae</taxon>
        <taxon>rosids</taxon>
        <taxon>fabids</taxon>
        <taxon>Fabales</taxon>
        <taxon>Fabaceae</taxon>
        <taxon>Papilionoideae</taxon>
        <taxon>50 kb inversion clade</taxon>
        <taxon>NPAAA clade</taxon>
        <taxon>indigoferoid/millettioid clade</taxon>
        <taxon>Phaseoleae</taxon>
        <taxon>Glycine</taxon>
        <taxon>Glycine subgen. Soja</taxon>
    </lineage>
</organism>
<name>A0A445LQ88_GLYSO</name>
<accession>A0A445LQ88</accession>
<evidence type="ECO:0000313" key="1">
    <source>
        <dbReference type="EMBL" id="RZC25365.1"/>
    </source>
</evidence>
<comment type="caution">
    <text evidence="1">The sequence shown here is derived from an EMBL/GenBank/DDBJ whole genome shotgun (WGS) entry which is preliminary data.</text>
</comment>
<protein>
    <submittedName>
        <fullName evidence="1">Uncharacterized protein</fullName>
    </submittedName>
</protein>
<keyword evidence="2" id="KW-1185">Reference proteome</keyword>
<gene>
    <name evidence="1" type="ORF">D0Y65_004171</name>
</gene>
<reference evidence="1 2" key="1">
    <citation type="submission" date="2018-09" db="EMBL/GenBank/DDBJ databases">
        <title>A high-quality reference genome of wild soybean provides a powerful tool to mine soybean genomes.</title>
        <authorList>
            <person name="Xie M."/>
            <person name="Chung C.Y.L."/>
            <person name="Li M.-W."/>
            <person name="Wong F.-L."/>
            <person name="Chan T.-F."/>
            <person name="Lam H.-M."/>
        </authorList>
    </citation>
    <scope>NUCLEOTIDE SEQUENCE [LARGE SCALE GENOMIC DNA]</scope>
    <source>
        <strain evidence="2">cv. W05</strain>
        <tissue evidence="1">Hypocotyl of etiolated seedlings</tissue>
    </source>
</reference>
<dbReference type="EMBL" id="QZWG01000002">
    <property type="protein sequence ID" value="RZC25365.1"/>
    <property type="molecule type" value="Genomic_DNA"/>
</dbReference>
<proteinExistence type="predicted"/>
<dbReference type="Proteomes" id="UP000289340">
    <property type="component" value="Chromosome 2"/>
</dbReference>
<evidence type="ECO:0000313" key="2">
    <source>
        <dbReference type="Proteomes" id="UP000289340"/>
    </source>
</evidence>